<dbReference type="Gene3D" id="3.40.50.1820">
    <property type="entry name" value="alpha/beta hydrolase"/>
    <property type="match status" value="1"/>
</dbReference>
<evidence type="ECO:0000259" key="2">
    <source>
        <dbReference type="Pfam" id="PF00561"/>
    </source>
</evidence>
<keyword evidence="4" id="KW-1185">Reference proteome</keyword>
<reference evidence="3 4" key="1">
    <citation type="submission" date="2020-07" db="EMBL/GenBank/DDBJ databases">
        <title>Sequencing the genomes of 1000 actinobacteria strains.</title>
        <authorList>
            <person name="Klenk H.-P."/>
        </authorList>
    </citation>
    <scope>NUCLEOTIDE SEQUENCE [LARGE SCALE GENOMIC DNA]</scope>
    <source>
        <strain evidence="3 4">DSM 24723</strain>
    </source>
</reference>
<dbReference type="EMBL" id="JACBZX010000001">
    <property type="protein sequence ID" value="NYG36667.1"/>
    <property type="molecule type" value="Genomic_DNA"/>
</dbReference>
<feature type="domain" description="AB hydrolase-1" evidence="2">
    <location>
        <begin position="49"/>
        <end position="275"/>
    </location>
</feature>
<dbReference type="SUPFAM" id="SSF53474">
    <property type="entry name" value="alpha/beta-Hydrolases"/>
    <property type="match status" value="1"/>
</dbReference>
<dbReference type="PANTHER" id="PTHR43689">
    <property type="entry name" value="HYDROLASE"/>
    <property type="match status" value="1"/>
</dbReference>
<feature type="region of interest" description="Disordered" evidence="1">
    <location>
        <begin position="179"/>
        <end position="198"/>
    </location>
</feature>
<dbReference type="GO" id="GO:0003824">
    <property type="term" value="F:catalytic activity"/>
    <property type="evidence" value="ECO:0007669"/>
    <property type="project" value="UniProtKB-ARBA"/>
</dbReference>
<sequence length="296" mass="31284">MTVLRRVVQRLVDARPMDPPPASMSRAHLDHHDVAYRLCAAGPEAPVALLESGLGAPAVSWSHVQESLQRAGVTSIAHDRPGIGWTAPMPHHLPPSAHEHGRQVASLLNELAPEARVWLVGHSVGALLMRFFAATHPRRVAGLVLVDPTDPDQMRSAGQRDATAAARHQVTGALARALVPGRTSGDGGNDRAALSRAGGDPGTLLTTLAEMARWEAGWGADARAAKLPDVPLLVVSASSTRRDPLMAQMHDQMAALTPRGRSLVIEGEHMSLLLDPEVATTTADAIADAVHADGTR</sequence>
<comment type="caution">
    <text evidence="3">The sequence shown here is derived from an EMBL/GenBank/DDBJ whole genome shotgun (WGS) entry which is preliminary data.</text>
</comment>
<accession>A0A852X2G3</accession>
<name>A0A852X2G3_9MICO</name>
<gene>
    <name evidence="3" type="ORF">BJY28_001136</name>
</gene>
<organism evidence="3 4">
    <name type="scientific">Janibacter alkaliphilus</name>
    <dbReference type="NCBI Taxonomy" id="1069963"/>
    <lineage>
        <taxon>Bacteria</taxon>
        <taxon>Bacillati</taxon>
        <taxon>Actinomycetota</taxon>
        <taxon>Actinomycetes</taxon>
        <taxon>Micrococcales</taxon>
        <taxon>Intrasporangiaceae</taxon>
        <taxon>Janibacter</taxon>
    </lineage>
</organism>
<dbReference type="RefSeq" id="WP_179462133.1">
    <property type="nucleotide sequence ID" value="NZ_JACBZX010000001.1"/>
</dbReference>
<evidence type="ECO:0000256" key="1">
    <source>
        <dbReference type="SAM" id="MobiDB-lite"/>
    </source>
</evidence>
<dbReference type="AlphaFoldDB" id="A0A852X2G3"/>
<evidence type="ECO:0000313" key="3">
    <source>
        <dbReference type="EMBL" id="NYG36667.1"/>
    </source>
</evidence>
<dbReference type="InterPro" id="IPR029058">
    <property type="entry name" value="AB_hydrolase_fold"/>
</dbReference>
<protein>
    <submittedName>
        <fullName evidence="3">Pimeloyl-ACP methyl ester carboxylesterase</fullName>
    </submittedName>
</protein>
<dbReference type="Proteomes" id="UP000592181">
    <property type="component" value="Unassembled WGS sequence"/>
</dbReference>
<dbReference type="InterPro" id="IPR000073">
    <property type="entry name" value="AB_hydrolase_1"/>
</dbReference>
<proteinExistence type="predicted"/>
<evidence type="ECO:0000313" key="4">
    <source>
        <dbReference type="Proteomes" id="UP000592181"/>
    </source>
</evidence>
<dbReference type="Pfam" id="PF00561">
    <property type="entry name" value="Abhydrolase_1"/>
    <property type="match status" value="1"/>
</dbReference>
<dbReference type="PANTHER" id="PTHR43689:SF8">
    <property type="entry name" value="ALPHA_BETA-HYDROLASES SUPERFAMILY PROTEIN"/>
    <property type="match status" value="1"/>
</dbReference>